<reference evidence="1 2" key="1">
    <citation type="submission" date="2015-11" db="EMBL/GenBank/DDBJ databases">
        <title>Genome Sequence of Bacillus simplex strain VanAntwerpen2.</title>
        <authorList>
            <person name="Couger M.B."/>
        </authorList>
    </citation>
    <scope>NUCLEOTIDE SEQUENCE [LARGE SCALE GENOMIC DNA]</scope>
    <source>
        <strain evidence="1 2">VanAntwerpen02</strain>
    </source>
</reference>
<dbReference type="AlphaFoldDB" id="A0A109MXH3"/>
<keyword evidence="2" id="KW-1185">Reference proteome</keyword>
<evidence type="ECO:0000313" key="1">
    <source>
        <dbReference type="EMBL" id="KWW17958.1"/>
    </source>
</evidence>
<organism evidence="1 2">
    <name type="scientific">Peribacillus simplex</name>
    <dbReference type="NCBI Taxonomy" id="1478"/>
    <lineage>
        <taxon>Bacteria</taxon>
        <taxon>Bacillati</taxon>
        <taxon>Bacillota</taxon>
        <taxon>Bacilli</taxon>
        <taxon>Bacillales</taxon>
        <taxon>Bacillaceae</taxon>
        <taxon>Peribacillus</taxon>
    </lineage>
</organism>
<gene>
    <name evidence="1" type="ORF">AS888_20825</name>
</gene>
<protein>
    <submittedName>
        <fullName evidence="1">Uncharacterized protein</fullName>
    </submittedName>
</protein>
<dbReference type="EMBL" id="LNNH01000025">
    <property type="protein sequence ID" value="KWW17958.1"/>
    <property type="molecule type" value="Genomic_DNA"/>
</dbReference>
<proteinExistence type="predicted"/>
<accession>A0A109MXH3</accession>
<sequence length="59" mass="6860">MKNSDFKKEPDWTAAVAAYEWIQQIKINFAASDDFRIDQVIYNGDIEITELVEKVKPII</sequence>
<name>A0A109MXH3_9BACI</name>
<dbReference type="Proteomes" id="UP000064189">
    <property type="component" value="Unassembled WGS sequence"/>
</dbReference>
<comment type="caution">
    <text evidence="1">The sequence shown here is derived from an EMBL/GenBank/DDBJ whole genome shotgun (WGS) entry which is preliminary data.</text>
</comment>
<evidence type="ECO:0000313" key="2">
    <source>
        <dbReference type="Proteomes" id="UP000064189"/>
    </source>
</evidence>